<dbReference type="PRINTS" id="PR00039">
    <property type="entry name" value="HTHLYSR"/>
</dbReference>
<dbReference type="EMBL" id="MJMN01000020">
    <property type="protein sequence ID" value="OMG84292.1"/>
    <property type="molecule type" value="Genomic_DNA"/>
</dbReference>
<dbReference type="PROSITE" id="PS50931">
    <property type="entry name" value="HTH_LYSR"/>
    <property type="match status" value="1"/>
</dbReference>
<accession>A0A1R1JS84</accession>
<feature type="domain" description="HTH lysR-type" evidence="5">
    <location>
        <begin position="9"/>
        <end position="66"/>
    </location>
</feature>
<evidence type="ECO:0000313" key="7">
    <source>
        <dbReference type="Proteomes" id="UP000187251"/>
    </source>
</evidence>
<dbReference type="PANTHER" id="PTHR30537:SF26">
    <property type="entry name" value="GLYCINE CLEAVAGE SYSTEM TRANSCRIPTIONAL ACTIVATOR"/>
    <property type="match status" value="1"/>
</dbReference>
<dbReference type="RefSeq" id="WP_076413172.1">
    <property type="nucleotide sequence ID" value="NZ_AP028040.1"/>
</dbReference>
<evidence type="ECO:0000256" key="1">
    <source>
        <dbReference type="ARBA" id="ARBA00009437"/>
    </source>
</evidence>
<dbReference type="InterPro" id="IPR036388">
    <property type="entry name" value="WH-like_DNA-bd_sf"/>
</dbReference>
<protein>
    <submittedName>
        <fullName evidence="6">LysR family transcriptional regulator</fullName>
    </submittedName>
</protein>
<keyword evidence="2" id="KW-0805">Transcription regulation</keyword>
<dbReference type="PANTHER" id="PTHR30537">
    <property type="entry name" value="HTH-TYPE TRANSCRIPTIONAL REGULATOR"/>
    <property type="match status" value="1"/>
</dbReference>
<dbReference type="AlphaFoldDB" id="A0A1R1JS84"/>
<evidence type="ECO:0000256" key="4">
    <source>
        <dbReference type="ARBA" id="ARBA00023163"/>
    </source>
</evidence>
<dbReference type="OrthoDB" id="9178397at2"/>
<dbReference type="GO" id="GO:0006351">
    <property type="term" value="P:DNA-templated transcription"/>
    <property type="evidence" value="ECO:0007669"/>
    <property type="project" value="TreeGrafter"/>
</dbReference>
<comment type="caution">
    <text evidence="6">The sequence shown here is derived from an EMBL/GenBank/DDBJ whole genome shotgun (WGS) entry which is preliminary data.</text>
</comment>
<dbReference type="SUPFAM" id="SSF46785">
    <property type="entry name" value="Winged helix' DNA-binding domain"/>
    <property type="match status" value="1"/>
</dbReference>
<dbReference type="GO" id="GO:0043565">
    <property type="term" value="F:sequence-specific DNA binding"/>
    <property type="evidence" value="ECO:0007669"/>
    <property type="project" value="TreeGrafter"/>
</dbReference>
<dbReference type="Pfam" id="PF00126">
    <property type="entry name" value="HTH_1"/>
    <property type="match status" value="1"/>
</dbReference>
<evidence type="ECO:0000259" key="5">
    <source>
        <dbReference type="PROSITE" id="PS50931"/>
    </source>
</evidence>
<dbReference type="FunFam" id="1.10.10.10:FF:000038">
    <property type="entry name" value="Glycine cleavage system transcriptional activator"/>
    <property type="match status" value="1"/>
</dbReference>
<dbReference type="GO" id="GO:0003700">
    <property type="term" value="F:DNA-binding transcription factor activity"/>
    <property type="evidence" value="ECO:0007669"/>
    <property type="project" value="InterPro"/>
</dbReference>
<dbReference type="Proteomes" id="UP000187251">
    <property type="component" value="Unassembled WGS sequence"/>
</dbReference>
<comment type="similarity">
    <text evidence="1">Belongs to the LysR transcriptional regulatory family.</text>
</comment>
<dbReference type="InterPro" id="IPR058163">
    <property type="entry name" value="LysR-type_TF_proteobact-type"/>
</dbReference>
<keyword evidence="4" id="KW-0804">Transcription</keyword>
<sequence>MELPRRFLPPMHMLRAFETAARLGSFTAAATELNVTQSAVSRQIRLLEDLLGANLFMRVRQSVALTEAGEIYASEIREALRRIGSATLGFKANPQGGTLKLAILPTFGTRWLAPRLPHFMAANPGINLNLVTRLLPFDFDLEPLDAAIHYGQPDWPGAEMDFLLPETVVPACSRALRARHELLRPEDLLRAPLLHLVSRPDAWERWFSTHGVADAVVHGMLLDQFALMTQAAVAGLGVALLPSFLAEDEFRRGDLVAAIDAPCHTQADGYYLACPVDRTWYPPLQALRAWLQQECKPGFEGSR</sequence>
<evidence type="ECO:0000313" key="6">
    <source>
        <dbReference type="EMBL" id="OMG84292.1"/>
    </source>
</evidence>
<organism evidence="6 7">
    <name type="scientific">Alcaligenes xylosoxydans xylosoxydans</name>
    <name type="common">Achromobacter xylosoxidans</name>
    <dbReference type="NCBI Taxonomy" id="85698"/>
    <lineage>
        <taxon>Bacteria</taxon>
        <taxon>Pseudomonadati</taxon>
        <taxon>Pseudomonadota</taxon>
        <taxon>Betaproteobacteria</taxon>
        <taxon>Burkholderiales</taxon>
        <taxon>Alcaligenaceae</taxon>
        <taxon>Achromobacter</taxon>
    </lineage>
</organism>
<dbReference type="InterPro" id="IPR000847">
    <property type="entry name" value="LysR_HTH_N"/>
</dbReference>
<dbReference type="Gene3D" id="3.40.190.10">
    <property type="entry name" value="Periplasmic binding protein-like II"/>
    <property type="match status" value="2"/>
</dbReference>
<evidence type="ECO:0000256" key="2">
    <source>
        <dbReference type="ARBA" id="ARBA00023015"/>
    </source>
</evidence>
<dbReference type="Gene3D" id="1.10.10.10">
    <property type="entry name" value="Winged helix-like DNA-binding domain superfamily/Winged helix DNA-binding domain"/>
    <property type="match status" value="1"/>
</dbReference>
<name>A0A1R1JS84_ALCXX</name>
<reference evidence="6 7" key="1">
    <citation type="submission" date="2016-09" db="EMBL/GenBank/DDBJ databases">
        <title>Phylogenomics of Achromobacter.</title>
        <authorList>
            <person name="Jeukens J."/>
            <person name="Freschi L."/>
            <person name="Vincent A.T."/>
            <person name="Emond-Rheault J.-G."/>
            <person name="Kukavica-Ibrulj I."/>
            <person name="Charette S.J."/>
            <person name="Levesque R.C."/>
        </authorList>
    </citation>
    <scope>NUCLEOTIDE SEQUENCE [LARGE SCALE GENOMIC DNA]</scope>
    <source>
        <strain evidence="6 7">AUS488</strain>
    </source>
</reference>
<evidence type="ECO:0000256" key="3">
    <source>
        <dbReference type="ARBA" id="ARBA00023125"/>
    </source>
</evidence>
<dbReference type="SUPFAM" id="SSF53850">
    <property type="entry name" value="Periplasmic binding protein-like II"/>
    <property type="match status" value="1"/>
</dbReference>
<dbReference type="InterPro" id="IPR005119">
    <property type="entry name" value="LysR_subst-bd"/>
</dbReference>
<dbReference type="InterPro" id="IPR036390">
    <property type="entry name" value="WH_DNA-bd_sf"/>
</dbReference>
<proteinExistence type="inferred from homology"/>
<keyword evidence="3" id="KW-0238">DNA-binding</keyword>
<dbReference type="Pfam" id="PF03466">
    <property type="entry name" value="LysR_substrate"/>
    <property type="match status" value="1"/>
</dbReference>
<gene>
    <name evidence="6" type="ORF">BIZ92_29165</name>
</gene>